<comment type="similarity">
    <text evidence="1">Belongs to the LysR transcriptional regulatory family.</text>
</comment>
<dbReference type="InterPro" id="IPR036390">
    <property type="entry name" value="WH_DNA-bd_sf"/>
</dbReference>
<name>A0A4P6EHG8_9MICO</name>
<evidence type="ECO:0000256" key="2">
    <source>
        <dbReference type="ARBA" id="ARBA00023015"/>
    </source>
</evidence>
<keyword evidence="4" id="KW-0804">Transcription</keyword>
<dbReference type="Proteomes" id="UP000293995">
    <property type="component" value="Chromosome"/>
</dbReference>
<dbReference type="InterPro" id="IPR005119">
    <property type="entry name" value="LysR_subst-bd"/>
</dbReference>
<keyword evidence="2" id="KW-0805">Transcription regulation</keyword>
<dbReference type="SUPFAM" id="SSF46785">
    <property type="entry name" value="Winged helix' DNA-binding domain"/>
    <property type="match status" value="1"/>
</dbReference>
<evidence type="ECO:0000256" key="4">
    <source>
        <dbReference type="ARBA" id="ARBA00023163"/>
    </source>
</evidence>
<proteinExistence type="inferred from homology"/>
<keyword evidence="3" id="KW-0238">DNA-binding</keyword>
<evidence type="ECO:0000313" key="6">
    <source>
        <dbReference type="EMBL" id="QAY59557.1"/>
    </source>
</evidence>
<dbReference type="Pfam" id="PF00126">
    <property type="entry name" value="HTH_1"/>
    <property type="match status" value="1"/>
</dbReference>
<dbReference type="Pfam" id="PF03466">
    <property type="entry name" value="LysR_substrate"/>
    <property type="match status" value="1"/>
</dbReference>
<dbReference type="InterPro" id="IPR000847">
    <property type="entry name" value="LysR_HTH_N"/>
</dbReference>
<evidence type="ECO:0000256" key="1">
    <source>
        <dbReference type="ARBA" id="ARBA00009437"/>
    </source>
</evidence>
<dbReference type="EMBL" id="CP035494">
    <property type="protein sequence ID" value="QAY59557.1"/>
    <property type="molecule type" value="Genomic_DNA"/>
</dbReference>
<dbReference type="InterPro" id="IPR036388">
    <property type="entry name" value="WH-like_DNA-bd_sf"/>
</dbReference>
<dbReference type="Gene3D" id="3.40.190.10">
    <property type="entry name" value="Periplasmic binding protein-like II"/>
    <property type="match status" value="2"/>
</dbReference>
<evidence type="ECO:0000256" key="3">
    <source>
        <dbReference type="ARBA" id="ARBA00023125"/>
    </source>
</evidence>
<protein>
    <submittedName>
        <fullName evidence="6">LysR family transcriptional regulator</fullName>
    </submittedName>
</protein>
<evidence type="ECO:0000313" key="7">
    <source>
        <dbReference type="Proteomes" id="UP000293995"/>
    </source>
</evidence>
<reference evidence="6 7" key="1">
    <citation type="submission" date="2019-01" db="EMBL/GenBank/DDBJ databases">
        <title>Genome sequencing of strain DFW100M-13.</title>
        <authorList>
            <person name="Heo J."/>
            <person name="Kim S.-J."/>
            <person name="Kim J.-S."/>
            <person name="Hong S.-B."/>
            <person name="Kwon S.-W."/>
        </authorList>
    </citation>
    <scope>NUCLEOTIDE SEQUENCE [LARGE SCALE GENOMIC DNA]</scope>
    <source>
        <strain evidence="6 7">DFW100M-13</strain>
    </source>
</reference>
<dbReference type="FunFam" id="1.10.10.10:FF:000001">
    <property type="entry name" value="LysR family transcriptional regulator"/>
    <property type="match status" value="1"/>
</dbReference>
<dbReference type="RefSeq" id="WP_129387112.1">
    <property type="nucleotide sequence ID" value="NZ_CP035494.1"/>
</dbReference>
<dbReference type="SUPFAM" id="SSF53850">
    <property type="entry name" value="Periplasmic binding protein-like II"/>
    <property type="match status" value="1"/>
</dbReference>
<dbReference type="PROSITE" id="PS50931">
    <property type="entry name" value="HTH_LYSR"/>
    <property type="match status" value="1"/>
</dbReference>
<accession>A0A4P6EHG8</accession>
<dbReference type="AlphaFoldDB" id="A0A4P6EHG8"/>
<gene>
    <name evidence="6" type="ORF">ET475_05865</name>
</gene>
<dbReference type="GO" id="GO:0032993">
    <property type="term" value="C:protein-DNA complex"/>
    <property type="evidence" value="ECO:0007669"/>
    <property type="project" value="TreeGrafter"/>
</dbReference>
<dbReference type="GO" id="GO:0003700">
    <property type="term" value="F:DNA-binding transcription factor activity"/>
    <property type="evidence" value="ECO:0007669"/>
    <property type="project" value="InterPro"/>
</dbReference>
<dbReference type="PANTHER" id="PTHR30346">
    <property type="entry name" value="TRANSCRIPTIONAL DUAL REGULATOR HCAR-RELATED"/>
    <property type="match status" value="1"/>
</dbReference>
<dbReference type="KEGG" id="mprt:ET475_05865"/>
<sequence length="297" mass="32337">MDIRSAQAFIAVAEELNFGRAANRLHMAQPPLSRMIRQLEEELGARLFERTTHWVTLTPHGEAVLEPMRELVMLSQRIPEIVRKSLRGDAGRVRLGFAEASVDVGVGNLATLVRQRRPGIVLELQSSQFAHLGLDRLRRGALDLLIARVDVVPSDLESEVVSEEELLLALPVDHPLASRDIVRSADLAEEPWVVLPGGSATGLNRLSLLSVEGGFIPRVVQSAPESSTLLLLVSAGVGVALTLSSVRTHLPARGIAFRSISPAQEPIRVRLIWRRNDANPALAAVVALAREALHGQQ</sequence>
<organism evidence="6 7">
    <name type="scientific">Microbacterium protaetiae</name>
    <dbReference type="NCBI Taxonomy" id="2509458"/>
    <lineage>
        <taxon>Bacteria</taxon>
        <taxon>Bacillati</taxon>
        <taxon>Actinomycetota</taxon>
        <taxon>Actinomycetes</taxon>
        <taxon>Micrococcales</taxon>
        <taxon>Microbacteriaceae</taxon>
        <taxon>Microbacterium</taxon>
    </lineage>
</organism>
<dbReference type="PRINTS" id="PR00039">
    <property type="entry name" value="HTHLYSR"/>
</dbReference>
<keyword evidence="7" id="KW-1185">Reference proteome</keyword>
<evidence type="ECO:0000259" key="5">
    <source>
        <dbReference type="PROSITE" id="PS50931"/>
    </source>
</evidence>
<dbReference type="CDD" id="cd08414">
    <property type="entry name" value="PBP2_LTTR_aromatics_like"/>
    <property type="match status" value="1"/>
</dbReference>
<dbReference type="PANTHER" id="PTHR30346:SF0">
    <property type="entry name" value="HCA OPERON TRANSCRIPTIONAL ACTIVATOR HCAR"/>
    <property type="match status" value="1"/>
</dbReference>
<dbReference type="OrthoDB" id="3636008at2"/>
<dbReference type="Gene3D" id="1.10.10.10">
    <property type="entry name" value="Winged helix-like DNA-binding domain superfamily/Winged helix DNA-binding domain"/>
    <property type="match status" value="1"/>
</dbReference>
<feature type="domain" description="HTH lysR-type" evidence="5">
    <location>
        <begin position="1"/>
        <end position="58"/>
    </location>
</feature>
<dbReference type="GO" id="GO:0003677">
    <property type="term" value="F:DNA binding"/>
    <property type="evidence" value="ECO:0007669"/>
    <property type="project" value="UniProtKB-KW"/>
</dbReference>